<comment type="similarity">
    <text evidence="1">Belongs to the bacterial solute-binding protein 7 family.</text>
</comment>
<dbReference type="Proteomes" id="UP001299608">
    <property type="component" value="Unassembled WGS sequence"/>
</dbReference>
<evidence type="ECO:0000313" key="6">
    <source>
        <dbReference type="EMBL" id="NSJ47922.1"/>
    </source>
</evidence>
<accession>A0AAX1SG11</accession>
<reference evidence="6 7" key="1">
    <citation type="journal article" date="2020" name="Cell Host Microbe">
        <title>Functional and Genomic Variation between Human-Derived Isolates of Lachnospiraceae Reveals Inter- and Intra-Species Diversity.</title>
        <authorList>
            <person name="Sorbara M.T."/>
            <person name="Littmann E.R."/>
            <person name="Fontana E."/>
            <person name="Moody T.U."/>
            <person name="Kohout C.E."/>
            <person name="Gjonbalaj M."/>
            <person name="Eaton V."/>
            <person name="Seok R."/>
            <person name="Leiner I.M."/>
            <person name="Pamer E.G."/>
        </authorList>
    </citation>
    <scope>NUCLEOTIDE SEQUENCE [LARGE SCALE GENOMIC DNA]</scope>
    <source>
        <strain evidence="6 7">MSK.1.17</strain>
    </source>
</reference>
<evidence type="ECO:0000256" key="3">
    <source>
        <dbReference type="ARBA" id="ARBA00022729"/>
    </source>
</evidence>
<evidence type="ECO:0000313" key="5">
    <source>
        <dbReference type="EMBL" id="MCG4747373.1"/>
    </source>
</evidence>
<reference evidence="5" key="3">
    <citation type="submission" date="2022-01" db="EMBL/GenBank/DDBJ databases">
        <title>Collection of gut derived symbiotic bacterial strains cultured from healthy donors.</title>
        <authorList>
            <person name="Lin H."/>
            <person name="Kohout C."/>
            <person name="Waligurski E."/>
            <person name="Pamer E.G."/>
        </authorList>
    </citation>
    <scope>NUCLEOTIDE SEQUENCE</scope>
    <source>
        <strain evidence="5">DFI.6.55</strain>
    </source>
</reference>
<protein>
    <submittedName>
        <fullName evidence="6">C4-dicarboxylate ABC transporter substrate-binding protein</fullName>
    </submittedName>
    <submittedName>
        <fullName evidence="5">C4-dicarboxylate TRAP transporter substrate-binding protein</fullName>
    </submittedName>
</protein>
<sequence>MKLRKLAALTMAGVLAAAGLSACGGGSAPDTGAAAEAGESKGQALAGDNAEPDVVLQVAFENSGSEPVGAGWEKAQELIRQKSGGTMAIEIYPDSQLGDKSSLIDSMLLGENVCTLADGAFYADYGVPDFGIVFGPFLFDSWEQCWTLTESDWYKEQCAKLEEKGLKILSSNWVYGERHILTTKPVNTVEDLSGMKIRVPSNEIQSIGFDVLGATSTGMSLGDVYQALQTKTIDGAENPLATLYGRKLHEVAPYLILDGHVKNFTTWVCSADWFNSLTAEQQQWLVETVEEAGEYNNQVQEAADKEYLQLMKDEGVTVVEPSEEVLKGFKEKAQAFYTMGDRFGWSQGLYDTVKEAMGE</sequence>
<proteinExistence type="inferred from homology"/>
<keyword evidence="7" id="KW-1185">Reference proteome</keyword>
<feature type="signal peptide" evidence="4">
    <location>
        <begin position="1"/>
        <end position="22"/>
    </location>
</feature>
<dbReference type="InterPro" id="IPR018389">
    <property type="entry name" value="DctP_fam"/>
</dbReference>
<reference evidence="6" key="2">
    <citation type="submission" date="2020-02" db="EMBL/GenBank/DDBJ databases">
        <authorList>
            <person name="Littmann E."/>
            <person name="Sorbara M."/>
        </authorList>
    </citation>
    <scope>NUCLEOTIDE SEQUENCE</scope>
    <source>
        <strain evidence="6">MSK.1.17</strain>
    </source>
</reference>
<dbReference type="EMBL" id="JAKNGE010000024">
    <property type="protein sequence ID" value="MCG4747373.1"/>
    <property type="molecule type" value="Genomic_DNA"/>
</dbReference>
<dbReference type="Pfam" id="PF03480">
    <property type="entry name" value="DctP"/>
    <property type="match status" value="1"/>
</dbReference>
<evidence type="ECO:0000256" key="1">
    <source>
        <dbReference type="ARBA" id="ARBA00009023"/>
    </source>
</evidence>
<evidence type="ECO:0000313" key="8">
    <source>
        <dbReference type="Proteomes" id="UP001299608"/>
    </source>
</evidence>
<organism evidence="5 8">
    <name type="scientific">Enterocloster aldenensis</name>
    <dbReference type="NCBI Taxonomy" id="358742"/>
    <lineage>
        <taxon>Bacteria</taxon>
        <taxon>Bacillati</taxon>
        <taxon>Bacillota</taxon>
        <taxon>Clostridia</taxon>
        <taxon>Lachnospirales</taxon>
        <taxon>Lachnospiraceae</taxon>
        <taxon>Enterocloster</taxon>
    </lineage>
</organism>
<evidence type="ECO:0000256" key="2">
    <source>
        <dbReference type="ARBA" id="ARBA00022448"/>
    </source>
</evidence>
<name>A0AAX1SG11_9FIRM</name>
<dbReference type="PROSITE" id="PS51257">
    <property type="entry name" value="PROKAR_LIPOPROTEIN"/>
    <property type="match status" value="1"/>
</dbReference>
<dbReference type="CDD" id="cd13669">
    <property type="entry name" value="PBP2_TRAP_TM0322_like"/>
    <property type="match status" value="1"/>
</dbReference>
<feature type="chain" id="PRO_5043298051" evidence="4">
    <location>
        <begin position="23"/>
        <end position="359"/>
    </location>
</feature>
<dbReference type="GO" id="GO:0055085">
    <property type="term" value="P:transmembrane transport"/>
    <property type="evidence" value="ECO:0007669"/>
    <property type="project" value="InterPro"/>
</dbReference>
<dbReference type="Proteomes" id="UP000669239">
    <property type="component" value="Unassembled WGS sequence"/>
</dbReference>
<dbReference type="InterPro" id="IPR038404">
    <property type="entry name" value="TRAP_DctP_sf"/>
</dbReference>
<dbReference type="PANTHER" id="PTHR33376">
    <property type="match status" value="1"/>
</dbReference>
<dbReference type="AlphaFoldDB" id="A0AAX1SG11"/>
<gene>
    <name evidence="6" type="ORF">G5B36_04320</name>
    <name evidence="5" type="ORF">L0N08_18265</name>
</gene>
<dbReference type="RefSeq" id="WP_117561333.1">
    <property type="nucleotide sequence ID" value="NZ_BAABZL010000001.1"/>
</dbReference>
<comment type="caution">
    <text evidence="5">The sequence shown here is derived from an EMBL/GenBank/DDBJ whole genome shotgun (WGS) entry which is preliminary data.</text>
</comment>
<evidence type="ECO:0000313" key="7">
    <source>
        <dbReference type="Proteomes" id="UP000669239"/>
    </source>
</evidence>
<keyword evidence="3 4" id="KW-0732">Signal</keyword>
<dbReference type="EMBL" id="JAAITT010000004">
    <property type="protein sequence ID" value="NSJ47922.1"/>
    <property type="molecule type" value="Genomic_DNA"/>
</dbReference>
<evidence type="ECO:0000256" key="4">
    <source>
        <dbReference type="SAM" id="SignalP"/>
    </source>
</evidence>
<dbReference type="Gene3D" id="3.40.190.170">
    <property type="entry name" value="Bacterial extracellular solute-binding protein, family 7"/>
    <property type="match status" value="1"/>
</dbReference>
<dbReference type="GeneID" id="97208942"/>
<keyword evidence="2" id="KW-0813">Transport</keyword>
<dbReference type="NCBIfam" id="NF037995">
    <property type="entry name" value="TRAP_S1"/>
    <property type="match status" value="1"/>
</dbReference>
<dbReference type="PANTHER" id="PTHR33376:SF7">
    <property type="entry name" value="C4-DICARBOXYLATE-BINDING PROTEIN DCTB"/>
    <property type="match status" value="1"/>
</dbReference>